<evidence type="ECO:0000313" key="4">
    <source>
        <dbReference type="Proteomes" id="UP000198508"/>
    </source>
</evidence>
<protein>
    <submittedName>
        <fullName evidence="3">Zn-dependent peptidase ImmA, M78 family</fullName>
    </submittedName>
</protein>
<name>A0A1I0JTX2_9FIRM</name>
<sequence length="380" mass="42936">MIRKIVPSRITDAREARSLSMGDLADSIGVTRQSISKYERGIMNPTPDTLKAISSALCFPIEYFYKEDISGTASSSSLFFRSKSNIALKVKTACKYQVKWTNEIIRLLGKYVDFIDAEIPVSDIDYEDLSAEDIEELAASIRKMWGLGDDPLKDIVGILENKGVIISEFSPCTFCAFKGIDAFSAWLEGIPYILYHSVQKSAVRTRFSLLHELGHLILHSSISDNDSRKKEIVDFADMQADLFAAAFLLPPTSFPNDIRGTSLASLEIVKRKWGAAMSTIIRRCETLNILTENQLNYLKRQMTINKYWHKEPLDDELTFAGPEMIRDAVLLLIENNIFTKDSFIITSALSVNDLKSICALPDDFFNDYNRRQKPILRVIS</sequence>
<keyword evidence="4" id="KW-1185">Reference proteome</keyword>
<dbReference type="GO" id="GO:0003677">
    <property type="term" value="F:DNA binding"/>
    <property type="evidence" value="ECO:0007669"/>
    <property type="project" value="InterPro"/>
</dbReference>
<dbReference type="InterPro" id="IPR010359">
    <property type="entry name" value="IrrE_HExxH"/>
</dbReference>
<dbReference type="InterPro" id="IPR001387">
    <property type="entry name" value="Cro/C1-type_HTH"/>
</dbReference>
<dbReference type="InterPro" id="IPR052345">
    <property type="entry name" value="Rad_response_metalloprotease"/>
</dbReference>
<feature type="domain" description="HTH cro/C1-type" evidence="2">
    <location>
        <begin position="10"/>
        <end position="64"/>
    </location>
</feature>
<dbReference type="Gene3D" id="1.10.10.2910">
    <property type="match status" value="1"/>
</dbReference>
<dbReference type="Proteomes" id="UP000198508">
    <property type="component" value="Unassembled WGS sequence"/>
</dbReference>
<dbReference type="SMART" id="SM00530">
    <property type="entry name" value="HTH_XRE"/>
    <property type="match status" value="1"/>
</dbReference>
<comment type="similarity">
    <text evidence="1">Belongs to the short-chain fatty acyl-CoA assimilation regulator (ScfR) family.</text>
</comment>
<dbReference type="InterPro" id="IPR010982">
    <property type="entry name" value="Lambda_DNA-bd_dom_sf"/>
</dbReference>
<dbReference type="PANTHER" id="PTHR43236:SF1">
    <property type="entry name" value="BLL7220 PROTEIN"/>
    <property type="match status" value="1"/>
</dbReference>
<dbReference type="Pfam" id="PF01381">
    <property type="entry name" value="HTH_3"/>
    <property type="match status" value="1"/>
</dbReference>
<dbReference type="PANTHER" id="PTHR43236">
    <property type="entry name" value="ANTITOXIN HIGA1"/>
    <property type="match status" value="1"/>
</dbReference>
<dbReference type="EMBL" id="FOIM01000034">
    <property type="protein sequence ID" value="SEU13276.1"/>
    <property type="molecule type" value="Genomic_DNA"/>
</dbReference>
<dbReference type="STRING" id="460384.SAMN05216313_13465"/>
<dbReference type="SUPFAM" id="SSF47413">
    <property type="entry name" value="lambda repressor-like DNA-binding domains"/>
    <property type="match status" value="1"/>
</dbReference>
<evidence type="ECO:0000259" key="2">
    <source>
        <dbReference type="PROSITE" id="PS50943"/>
    </source>
</evidence>
<dbReference type="PROSITE" id="PS50943">
    <property type="entry name" value="HTH_CROC1"/>
    <property type="match status" value="1"/>
</dbReference>
<proteinExistence type="inferred from homology"/>
<accession>A0A1I0JTX2</accession>
<dbReference type="RefSeq" id="WP_092369878.1">
    <property type="nucleotide sequence ID" value="NZ_FOIM01000034.1"/>
</dbReference>
<organism evidence="3 4">
    <name type="scientific">Enterocloster lavalensis</name>
    <dbReference type="NCBI Taxonomy" id="460384"/>
    <lineage>
        <taxon>Bacteria</taxon>
        <taxon>Bacillati</taxon>
        <taxon>Bacillota</taxon>
        <taxon>Clostridia</taxon>
        <taxon>Lachnospirales</taxon>
        <taxon>Lachnospiraceae</taxon>
        <taxon>Enterocloster</taxon>
    </lineage>
</organism>
<dbReference type="Gene3D" id="1.10.260.40">
    <property type="entry name" value="lambda repressor-like DNA-binding domains"/>
    <property type="match status" value="1"/>
</dbReference>
<reference evidence="4" key="1">
    <citation type="submission" date="2016-10" db="EMBL/GenBank/DDBJ databases">
        <authorList>
            <person name="Varghese N."/>
            <person name="Submissions S."/>
        </authorList>
    </citation>
    <scope>NUCLEOTIDE SEQUENCE [LARGE SCALE GENOMIC DNA]</scope>
    <source>
        <strain evidence="4">NLAE-zl-G277</strain>
    </source>
</reference>
<dbReference type="AlphaFoldDB" id="A0A1I0JTX2"/>
<dbReference type="Pfam" id="PF06114">
    <property type="entry name" value="Peptidase_M78"/>
    <property type="match status" value="1"/>
</dbReference>
<gene>
    <name evidence="3" type="ORF">SAMN05216313_13465</name>
</gene>
<evidence type="ECO:0000313" key="3">
    <source>
        <dbReference type="EMBL" id="SEU13276.1"/>
    </source>
</evidence>
<dbReference type="CDD" id="cd00093">
    <property type="entry name" value="HTH_XRE"/>
    <property type="match status" value="1"/>
</dbReference>
<evidence type="ECO:0000256" key="1">
    <source>
        <dbReference type="ARBA" id="ARBA00007227"/>
    </source>
</evidence>